<keyword evidence="3" id="KW-0479">Metal-binding</keyword>
<keyword evidence="11" id="KW-1185">Reference proteome</keyword>
<keyword evidence="8" id="KW-0072">Autophagy</keyword>
<dbReference type="InterPro" id="IPR011011">
    <property type="entry name" value="Znf_FYVE_PHD"/>
</dbReference>
<dbReference type="GO" id="GO:0006914">
    <property type="term" value="P:autophagy"/>
    <property type="evidence" value="ECO:0007669"/>
    <property type="project" value="UniProtKB-KW"/>
</dbReference>
<dbReference type="CDD" id="cd15489">
    <property type="entry name" value="PHD_SF"/>
    <property type="match status" value="1"/>
</dbReference>
<evidence type="ECO:0000313" key="11">
    <source>
        <dbReference type="Proteomes" id="UP001152799"/>
    </source>
</evidence>
<evidence type="ECO:0000256" key="7">
    <source>
        <dbReference type="ARBA" id="ARBA00022833"/>
    </source>
</evidence>
<dbReference type="AlphaFoldDB" id="A0A9N9MBF9"/>
<evidence type="ECO:0000256" key="2">
    <source>
        <dbReference type="ARBA" id="ARBA00022553"/>
    </source>
</evidence>
<keyword evidence="5" id="KW-0967">Endosome</keyword>
<organism evidence="10 11">
    <name type="scientific">Ceutorhynchus assimilis</name>
    <name type="common">cabbage seed weevil</name>
    <dbReference type="NCBI Taxonomy" id="467358"/>
    <lineage>
        <taxon>Eukaryota</taxon>
        <taxon>Metazoa</taxon>
        <taxon>Ecdysozoa</taxon>
        <taxon>Arthropoda</taxon>
        <taxon>Hexapoda</taxon>
        <taxon>Insecta</taxon>
        <taxon>Pterygota</taxon>
        <taxon>Neoptera</taxon>
        <taxon>Endopterygota</taxon>
        <taxon>Coleoptera</taxon>
        <taxon>Polyphaga</taxon>
        <taxon>Cucujiformia</taxon>
        <taxon>Curculionidae</taxon>
        <taxon>Ceutorhynchinae</taxon>
        <taxon>Ceutorhynchus</taxon>
    </lineage>
</organism>
<dbReference type="InterPro" id="IPR047326">
    <property type="entry name" value="RUN_PLEKHM1"/>
</dbReference>
<dbReference type="PROSITE" id="PS50826">
    <property type="entry name" value="RUN"/>
    <property type="match status" value="1"/>
</dbReference>
<dbReference type="EMBL" id="OU892277">
    <property type="protein sequence ID" value="CAG9759589.1"/>
    <property type="molecule type" value="Genomic_DNA"/>
</dbReference>
<evidence type="ECO:0000256" key="6">
    <source>
        <dbReference type="ARBA" id="ARBA00022771"/>
    </source>
</evidence>
<dbReference type="InterPro" id="IPR004012">
    <property type="entry name" value="Run_dom"/>
</dbReference>
<dbReference type="Proteomes" id="UP001152799">
    <property type="component" value="Chromosome 1"/>
</dbReference>
<dbReference type="SUPFAM" id="SSF57903">
    <property type="entry name" value="FYVE/PHD zinc finger"/>
    <property type="match status" value="1"/>
</dbReference>
<accession>A0A9N9MBF9</accession>
<keyword evidence="2" id="KW-0597">Phosphoprotein</keyword>
<dbReference type="PANTHER" id="PTHR12326">
    <property type="entry name" value="PLECKSTRIN HOMOLOGY DOMAIN CONTAINING PROTEIN"/>
    <property type="match status" value="1"/>
</dbReference>
<dbReference type="CDD" id="cd17679">
    <property type="entry name" value="RUN_PLEKHM1"/>
    <property type="match status" value="1"/>
</dbReference>
<dbReference type="InterPro" id="IPR051366">
    <property type="entry name" value="DEF8"/>
</dbReference>
<keyword evidence="7" id="KW-0862">Zinc</keyword>
<evidence type="ECO:0000256" key="3">
    <source>
        <dbReference type="ARBA" id="ARBA00022723"/>
    </source>
</evidence>
<evidence type="ECO:0000256" key="5">
    <source>
        <dbReference type="ARBA" id="ARBA00022753"/>
    </source>
</evidence>
<protein>
    <recommendedName>
        <fullName evidence="9">RUN domain-containing protein</fullName>
    </recommendedName>
</protein>
<keyword evidence="4" id="KW-0677">Repeat</keyword>
<dbReference type="GO" id="GO:0008270">
    <property type="term" value="F:zinc ion binding"/>
    <property type="evidence" value="ECO:0007669"/>
    <property type="project" value="UniProtKB-KW"/>
</dbReference>
<dbReference type="Pfam" id="PF02759">
    <property type="entry name" value="RUN"/>
    <property type="match status" value="1"/>
</dbReference>
<reference evidence="10" key="1">
    <citation type="submission" date="2022-01" db="EMBL/GenBank/DDBJ databases">
        <authorList>
            <person name="King R."/>
        </authorList>
    </citation>
    <scope>NUCLEOTIDE SEQUENCE</scope>
</reference>
<dbReference type="Gene3D" id="1.20.58.900">
    <property type="match status" value="1"/>
</dbReference>
<dbReference type="InterPro" id="IPR025258">
    <property type="entry name" value="RH_dom"/>
</dbReference>
<dbReference type="SUPFAM" id="SSF140741">
    <property type="entry name" value="RUN domain-like"/>
    <property type="match status" value="1"/>
</dbReference>
<name>A0A9N9MBF9_9CUCU</name>
<evidence type="ECO:0000256" key="8">
    <source>
        <dbReference type="ARBA" id="ARBA00023006"/>
    </source>
</evidence>
<dbReference type="OrthoDB" id="62364at2759"/>
<proteinExistence type="predicted"/>
<dbReference type="GO" id="GO:0005770">
    <property type="term" value="C:late endosome"/>
    <property type="evidence" value="ECO:0007669"/>
    <property type="project" value="UniProtKB-SubCell"/>
</dbReference>
<evidence type="ECO:0000256" key="1">
    <source>
        <dbReference type="ARBA" id="ARBA00004603"/>
    </source>
</evidence>
<dbReference type="SMART" id="SM01175">
    <property type="entry name" value="DUF4206"/>
    <property type="match status" value="1"/>
</dbReference>
<comment type="subcellular location">
    <subcellularLocation>
        <location evidence="1">Late endosome</location>
    </subcellularLocation>
</comment>
<dbReference type="InterPro" id="IPR037213">
    <property type="entry name" value="Run_dom_sf"/>
</dbReference>
<gene>
    <name evidence="10" type="ORF">CEUTPL_LOCUS336</name>
</gene>
<keyword evidence="6" id="KW-0863">Zinc-finger</keyword>
<dbReference type="PANTHER" id="PTHR12326:SF12">
    <property type="entry name" value="PLECKSTRIN HOMOLOGY AND RUN DOMAIN CONTAINING M1"/>
    <property type="match status" value="1"/>
</dbReference>
<sequence>MNKLLKSVRLTSSKKDDIIKESITTNLSNTVKEIQYASVEENISNKVIDMAEAANQLCTIIEAIFLHGLRDSLTHRFKRVLADIDEKPEPPNFWSPLLVISHRQIIDQITKLNLINTEVGQCRAWVRLALNDCLLSSYLMTIRQDLSALRSYYNPQAYVRDSDLLDVAQRLIEGVEACKTFTLPSNSSLLNSWQLQSLVLAGIWSPTLKNCPLAPCDDVAMIIEEDSKQWRIEEASDTASLYSSESFGSQASGLRQVVALSEDDVLKIILAKDKNESALEVPSSSSYITIEKEPNKGIIEDSINHNIGNSLNRTGWSFDETEEKKEIAIENIPNQIQGKKEMTKSIEASFTALVESYDLVGGNYIRTPDLRGLWQKFEDKRNGDISSSPTESNAETAISPLSMTTLVRSESTSLTANLFKIALEKGLDAQNFECADCKTPFGEQKYQVCSYTGKYFCSQCMSTEEIGIPARIICNWDFKPYSVSRKSFDYINEIKDHPLIDFKIANPYIYGAAEEMAQLQTLRTQLNFLRAYLYTCRDPIIEQFQKQMWPREYMYEHIHQYSISDLDEIQNNVLAQHLEDVIKFGRNHVSSCWLCSQKGFVCEVCTNPKALFPFDVENVFRCATCNAVYHKNCLNPSKPCPKCERRKKREELPLLGAIGVE</sequence>
<evidence type="ECO:0000313" key="10">
    <source>
        <dbReference type="EMBL" id="CAG9759589.1"/>
    </source>
</evidence>
<evidence type="ECO:0000259" key="9">
    <source>
        <dbReference type="PROSITE" id="PS50826"/>
    </source>
</evidence>
<evidence type="ECO:0000256" key="4">
    <source>
        <dbReference type="ARBA" id="ARBA00022737"/>
    </source>
</evidence>
<dbReference type="SMART" id="SM00593">
    <property type="entry name" value="RUN"/>
    <property type="match status" value="1"/>
</dbReference>
<dbReference type="Pfam" id="PF13901">
    <property type="entry name" value="RH_dom"/>
    <property type="match status" value="1"/>
</dbReference>
<feature type="domain" description="RUN" evidence="9">
    <location>
        <begin position="48"/>
        <end position="188"/>
    </location>
</feature>